<protein>
    <submittedName>
        <fullName evidence="1">Uncharacterized protein</fullName>
    </submittedName>
</protein>
<organism evidence="1 2">
    <name type="scientific">Pseudovibrio axinellae</name>
    <dbReference type="NCBI Taxonomy" id="989403"/>
    <lineage>
        <taxon>Bacteria</taxon>
        <taxon>Pseudomonadati</taxon>
        <taxon>Pseudomonadota</taxon>
        <taxon>Alphaproteobacteria</taxon>
        <taxon>Hyphomicrobiales</taxon>
        <taxon>Stappiaceae</taxon>
        <taxon>Pseudovibrio</taxon>
    </lineage>
</organism>
<evidence type="ECO:0000313" key="1">
    <source>
        <dbReference type="EMBL" id="KZL16724.1"/>
    </source>
</evidence>
<name>A0A165WN92_9HYPH</name>
<accession>A0A165WN92</accession>
<gene>
    <name evidence="1" type="ORF">PsAD2_03341</name>
</gene>
<dbReference type="PATRIC" id="fig|989403.3.peg.3591"/>
<evidence type="ECO:0000313" key="2">
    <source>
        <dbReference type="Proteomes" id="UP000076577"/>
    </source>
</evidence>
<dbReference type="OrthoDB" id="9067438at2"/>
<reference evidence="1 2" key="1">
    <citation type="journal article" date="2016" name="Front. Microbiol.">
        <title>Comparative Genomic Analysis Reveals a Diverse Repertoire of Genes Involved in Prokaryote-Eukaryote Interactions within the Pseudovibrio Genus.</title>
        <authorList>
            <person name="Romano S."/>
            <person name="Fernandez-Guerra A."/>
            <person name="Reen F.J."/>
            <person name="Glockner F.O."/>
            <person name="Crowley S.P."/>
            <person name="O'Sullivan O."/>
            <person name="Cotter P.D."/>
            <person name="Adams C."/>
            <person name="Dobson A.D."/>
            <person name="O'Gara F."/>
        </authorList>
    </citation>
    <scope>NUCLEOTIDE SEQUENCE [LARGE SCALE GENOMIC DNA]</scope>
    <source>
        <strain evidence="1 2">Ad2</strain>
    </source>
</reference>
<dbReference type="AlphaFoldDB" id="A0A165WN92"/>
<dbReference type="EMBL" id="LMCB01000044">
    <property type="protein sequence ID" value="KZL16724.1"/>
    <property type="molecule type" value="Genomic_DNA"/>
</dbReference>
<dbReference type="Proteomes" id="UP000076577">
    <property type="component" value="Unassembled WGS sequence"/>
</dbReference>
<dbReference type="InterPro" id="IPR029052">
    <property type="entry name" value="Metallo-depent_PP-like"/>
</dbReference>
<sequence>MPTPPLTDELCLETARAFAEYGNKAAAAKALGIPRSTFNNRVKSAALRGLVDLYPNVPDGFEVSSQSVTTDGQGTVKARSTRVTRSSGEPFELPADMAIKGVSALVDGDGNLKQKWIKTDRKAEVAHAALKAMLDGFKDEVPRSAPLPLPESTNDKLVSTYICTDYHMGMMAWGEETQVADWGLKLAEELLIKWFGSAIASAPDSQTAIFAQLGDFLHWDGMAAVTPTSHHLLDADTRFQKLVRAAIRVLRQIVSMLLQKHERVHLLMVSGNHDMSSSVMLRELLAALYENEPRVTVDQTSDLFHCYEHGNTSLFFHHGDKRGVAQVSTTLAAKYREVFGRTKYSYAHIGHFHHKDVLKAKEDNLMEKWSSTERLRHQTPILQLLATSREGQRKSSPITPITAKRAGLQLHRRWFNEAGSNIKGRRRKAANAFAICLSLGAACSSVRCPDFWCPKIQRQQLPERGEGKKLGCSL</sequence>
<proteinExistence type="predicted"/>
<dbReference type="SUPFAM" id="SSF56300">
    <property type="entry name" value="Metallo-dependent phosphatases"/>
    <property type="match status" value="1"/>
</dbReference>
<comment type="caution">
    <text evidence="1">The sequence shown here is derived from an EMBL/GenBank/DDBJ whole genome shotgun (WGS) entry which is preliminary data.</text>
</comment>
<keyword evidence="2" id="KW-1185">Reference proteome</keyword>